<sequence length="552" mass="58420">MLSSLLRSGSGGGPIEHNTTAFLVRSLASGWHRGSIIAVDAGVHLGAIARILQSTQPKRLGTDVPLPHILTTGPFAGLEVHSACPNTNASHIAQSLIDTYLITHPHLDHISGFVVNTAGFPGTRPKRLAGLPSTISAFKAHIFNNIIWPNLSDENNGAGLVTYMRLVEGGSPALGEGEERGYLEISDGLAVKTWSVSHGHCMEKHSHRGSQSSQGGAAAPASRFGSADASSVASPRHLSWSHSLGPNSLSTLPMSRIGNLLNQPSGAAAAAQGVSGISSDPSARVCVYDSSAYFIRDVVTGKEILIFGDVEPDSVSLSPRNLRVWREAAPKVAAGTLSGVFLECSYDNGQPLDRLFGHLKPAFIIEELKVLAAEVEEVKRATMRESRKRKRSVAYPPAGTHERDCEADSGDIADAGLAVRRRIAEEPISPRSMKPLQVPGAVPCHNDFNLDNGSTSTAPGAQRMATPSSDVDHREASSHTNNNGHAAAAPAAESSGCAPLTGLRVVIIHVKDKLIDGFIPGERILSELQEEEAIENLGCEFIMSSPGQSLFF</sequence>
<dbReference type="InterPro" id="IPR036866">
    <property type="entry name" value="RibonucZ/Hydroxyglut_hydro"/>
</dbReference>
<dbReference type="PANTHER" id="PTHR28283:SF1">
    <property type="entry name" value="3',5'-CYCLIC-NUCLEOTIDE PHOSPHODIESTERASE 1"/>
    <property type="match status" value="1"/>
</dbReference>
<dbReference type="EMBL" id="JOWA01000099">
    <property type="protein sequence ID" value="KEZ42628.1"/>
    <property type="molecule type" value="Genomic_DNA"/>
</dbReference>
<dbReference type="GO" id="GO:0047555">
    <property type="term" value="F:3',5'-cyclic-GMP phosphodiesterase activity"/>
    <property type="evidence" value="ECO:0007669"/>
    <property type="project" value="TreeGrafter"/>
</dbReference>
<dbReference type="GeneID" id="27724947"/>
<dbReference type="CDD" id="cd07735">
    <property type="entry name" value="class_II_PDE_MBL-fold"/>
    <property type="match status" value="1"/>
</dbReference>
<dbReference type="PRINTS" id="PR00388">
    <property type="entry name" value="PDIESTERASE2"/>
</dbReference>
<dbReference type="OMA" id="ECSYTDA"/>
<dbReference type="GO" id="GO:0006198">
    <property type="term" value="P:cAMP catabolic process"/>
    <property type="evidence" value="ECO:0007669"/>
    <property type="project" value="InterPro"/>
</dbReference>
<feature type="region of interest" description="Disordered" evidence="1">
    <location>
        <begin position="426"/>
        <end position="493"/>
    </location>
</feature>
<dbReference type="SUPFAM" id="SSF56281">
    <property type="entry name" value="Metallo-hydrolase/oxidoreductase"/>
    <property type="match status" value="1"/>
</dbReference>
<feature type="compositionally biased region" description="Polar residues" evidence="1">
    <location>
        <begin position="449"/>
        <end position="469"/>
    </location>
</feature>
<comment type="caution">
    <text evidence="2">The sequence shown here is derived from an EMBL/GenBank/DDBJ whole genome shotgun (WGS) entry which is preliminary data.</text>
</comment>
<accession>A0A084G5L6</accession>
<feature type="region of interest" description="Disordered" evidence="1">
    <location>
        <begin position="388"/>
        <end position="409"/>
    </location>
</feature>
<feature type="compositionally biased region" description="Low complexity" evidence="1">
    <location>
        <begin position="478"/>
        <end position="493"/>
    </location>
</feature>
<dbReference type="VEuPathDB" id="FungiDB:SAPIO_CDS5875"/>
<evidence type="ECO:0000313" key="3">
    <source>
        <dbReference type="Proteomes" id="UP000028545"/>
    </source>
</evidence>
<dbReference type="KEGG" id="sapo:SAPIO_CDS5875"/>
<dbReference type="RefSeq" id="XP_016642427.1">
    <property type="nucleotide sequence ID" value="XM_016788111.1"/>
</dbReference>
<evidence type="ECO:0000313" key="2">
    <source>
        <dbReference type="EMBL" id="KEZ42628.1"/>
    </source>
</evidence>
<proteinExistence type="predicted"/>
<organism evidence="2 3">
    <name type="scientific">Pseudallescheria apiosperma</name>
    <name type="common">Scedosporium apiospermum</name>
    <dbReference type="NCBI Taxonomy" id="563466"/>
    <lineage>
        <taxon>Eukaryota</taxon>
        <taxon>Fungi</taxon>
        <taxon>Dikarya</taxon>
        <taxon>Ascomycota</taxon>
        <taxon>Pezizomycotina</taxon>
        <taxon>Sordariomycetes</taxon>
        <taxon>Hypocreomycetidae</taxon>
        <taxon>Microascales</taxon>
        <taxon>Microascaceae</taxon>
        <taxon>Scedosporium</taxon>
    </lineage>
</organism>
<feature type="region of interest" description="Disordered" evidence="1">
    <location>
        <begin position="201"/>
        <end position="229"/>
    </location>
</feature>
<evidence type="ECO:0000256" key="1">
    <source>
        <dbReference type="SAM" id="MobiDB-lite"/>
    </source>
</evidence>
<name>A0A084G5L6_PSEDA</name>
<gene>
    <name evidence="2" type="ORF">SAPIO_CDS5875</name>
</gene>
<dbReference type="GO" id="GO:1902660">
    <property type="term" value="P:negative regulation of glucose mediated signaling pathway"/>
    <property type="evidence" value="ECO:0007669"/>
    <property type="project" value="TreeGrafter"/>
</dbReference>
<keyword evidence="3" id="KW-1185">Reference proteome</keyword>
<dbReference type="InterPro" id="IPR000396">
    <property type="entry name" value="Pdiesterase2"/>
</dbReference>
<dbReference type="HOGENOM" id="CLU_016658_1_0_1"/>
<dbReference type="PANTHER" id="PTHR28283">
    <property type="entry name" value="3',5'-CYCLIC-NUCLEOTIDE PHOSPHODIESTERASE 1"/>
    <property type="match status" value="1"/>
</dbReference>
<dbReference type="AlphaFoldDB" id="A0A084G5L6"/>
<protein>
    <submittedName>
        <fullName evidence="2">cAMP phosphodiesterase class-II</fullName>
    </submittedName>
</protein>
<dbReference type="Proteomes" id="UP000028545">
    <property type="component" value="Unassembled WGS sequence"/>
</dbReference>
<dbReference type="Pfam" id="PF02112">
    <property type="entry name" value="PDEase_II"/>
    <property type="match status" value="2"/>
</dbReference>
<reference evidence="2 3" key="1">
    <citation type="journal article" date="2014" name="Genome Announc.">
        <title>Draft genome sequence of the pathogenic fungus Scedosporium apiospermum.</title>
        <authorList>
            <person name="Vandeputte P."/>
            <person name="Ghamrawi S."/>
            <person name="Rechenmann M."/>
            <person name="Iltis A."/>
            <person name="Giraud S."/>
            <person name="Fleury M."/>
            <person name="Thornton C."/>
            <person name="Delhaes L."/>
            <person name="Meyer W."/>
            <person name="Papon N."/>
            <person name="Bouchara J.P."/>
        </authorList>
    </citation>
    <scope>NUCLEOTIDE SEQUENCE [LARGE SCALE GENOMIC DNA]</scope>
    <source>
        <strain evidence="2 3">IHEM 14462</strain>
    </source>
</reference>
<dbReference type="GO" id="GO:0004115">
    <property type="term" value="F:3',5'-cyclic-AMP phosphodiesterase activity"/>
    <property type="evidence" value="ECO:0007669"/>
    <property type="project" value="InterPro"/>
</dbReference>
<feature type="compositionally biased region" description="Low complexity" evidence="1">
    <location>
        <begin position="209"/>
        <end position="222"/>
    </location>
</feature>
<dbReference type="OrthoDB" id="258495at2759"/>